<evidence type="ECO:0000313" key="12">
    <source>
        <dbReference type="EMBL" id="KAJ8941596.1"/>
    </source>
</evidence>
<dbReference type="PROSITE" id="PS00108">
    <property type="entry name" value="PROTEIN_KINASE_ST"/>
    <property type="match status" value="1"/>
</dbReference>
<dbReference type="PANTHER" id="PTHR44329">
    <property type="entry name" value="SERINE/THREONINE-PROTEIN KINASE TNNI3K-RELATED"/>
    <property type="match status" value="1"/>
</dbReference>
<dbReference type="AlphaFoldDB" id="A0AAV8XRM3"/>
<keyword evidence="6 9" id="KW-0067">ATP-binding</keyword>
<dbReference type="PANTHER" id="PTHR44329:SF285">
    <property type="entry name" value="V-MOS MOLONEY MURINE SARCOMA VIRAL ONCO HOMOLOG"/>
    <property type="match status" value="1"/>
</dbReference>
<evidence type="ECO:0000256" key="2">
    <source>
        <dbReference type="ARBA" id="ARBA00022527"/>
    </source>
</evidence>
<dbReference type="InterPro" id="IPR011009">
    <property type="entry name" value="Kinase-like_dom_sf"/>
</dbReference>
<organism evidence="12 13">
    <name type="scientific">Aromia moschata</name>
    <dbReference type="NCBI Taxonomy" id="1265417"/>
    <lineage>
        <taxon>Eukaryota</taxon>
        <taxon>Metazoa</taxon>
        <taxon>Ecdysozoa</taxon>
        <taxon>Arthropoda</taxon>
        <taxon>Hexapoda</taxon>
        <taxon>Insecta</taxon>
        <taxon>Pterygota</taxon>
        <taxon>Neoptera</taxon>
        <taxon>Endopterygota</taxon>
        <taxon>Coleoptera</taxon>
        <taxon>Polyphaga</taxon>
        <taxon>Cucujiformia</taxon>
        <taxon>Chrysomeloidea</taxon>
        <taxon>Cerambycidae</taxon>
        <taxon>Cerambycinae</taxon>
        <taxon>Callichromatini</taxon>
        <taxon>Aromia</taxon>
    </lineage>
</organism>
<dbReference type="EC" id="2.7.11.1" evidence="1"/>
<dbReference type="EMBL" id="JAPWTK010000361">
    <property type="protein sequence ID" value="KAJ8941596.1"/>
    <property type="molecule type" value="Genomic_DNA"/>
</dbReference>
<feature type="binding site" evidence="9">
    <location>
        <position position="33"/>
    </location>
    <ligand>
        <name>ATP</name>
        <dbReference type="ChEBI" id="CHEBI:30616"/>
    </ligand>
</feature>
<name>A0AAV8XRM3_9CUCU</name>
<dbReference type="InterPro" id="IPR000719">
    <property type="entry name" value="Prot_kinase_dom"/>
</dbReference>
<reference evidence="12" key="1">
    <citation type="journal article" date="2023" name="Insect Mol. Biol.">
        <title>Genome sequencing provides insights into the evolution of gene families encoding plant cell wall-degrading enzymes in longhorned beetles.</title>
        <authorList>
            <person name="Shin N.R."/>
            <person name="Okamura Y."/>
            <person name="Kirsch R."/>
            <person name="Pauchet Y."/>
        </authorList>
    </citation>
    <scope>NUCLEOTIDE SEQUENCE</scope>
    <source>
        <strain evidence="12">AMC_N1</strain>
    </source>
</reference>
<feature type="domain" description="Protein kinase" evidence="11">
    <location>
        <begin position="6"/>
        <end position="205"/>
    </location>
</feature>
<dbReference type="InterPro" id="IPR008271">
    <property type="entry name" value="Ser/Thr_kinase_AS"/>
</dbReference>
<dbReference type="SUPFAM" id="SSF56112">
    <property type="entry name" value="Protein kinase-like (PK-like)"/>
    <property type="match status" value="1"/>
</dbReference>
<evidence type="ECO:0000256" key="3">
    <source>
        <dbReference type="ARBA" id="ARBA00022679"/>
    </source>
</evidence>
<evidence type="ECO:0000256" key="1">
    <source>
        <dbReference type="ARBA" id="ARBA00012513"/>
    </source>
</evidence>
<dbReference type="GO" id="GO:0004674">
    <property type="term" value="F:protein serine/threonine kinase activity"/>
    <property type="evidence" value="ECO:0007669"/>
    <property type="project" value="UniProtKB-KW"/>
</dbReference>
<dbReference type="SMART" id="SM00220">
    <property type="entry name" value="S_TKc"/>
    <property type="match status" value="1"/>
</dbReference>
<gene>
    <name evidence="12" type="ORF">NQ318_012942</name>
</gene>
<keyword evidence="2 10" id="KW-0723">Serine/threonine-protein kinase</keyword>
<evidence type="ECO:0000256" key="10">
    <source>
        <dbReference type="RuleBase" id="RU000304"/>
    </source>
</evidence>
<keyword evidence="13" id="KW-1185">Reference proteome</keyword>
<comment type="catalytic activity">
    <reaction evidence="8">
        <text>L-seryl-[protein] + ATP = O-phospho-L-seryl-[protein] + ADP + H(+)</text>
        <dbReference type="Rhea" id="RHEA:17989"/>
        <dbReference type="Rhea" id="RHEA-COMP:9863"/>
        <dbReference type="Rhea" id="RHEA-COMP:11604"/>
        <dbReference type="ChEBI" id="CHEBI:15378"/>
        <dbReference type="ChEBI" id="CHEBI:29999"/>
        <dbReference type="ChEBI" id="CHEBI:30616"/>
        <dbReference type="ChEBI" id="CHEBI:83421"/>
        <dbReference type="ChEBI" id="CHEBI:456216"/>
        <dbReference type="EC" id="2.7.11.1"/>
    </reaction>
</comment>
<keyword evidence="3" id="KW-0808">Transferase</keyword>
<sequence length="205" mass="23346">MGWGESKCLNILGTGRFGTVIRGIHKGRNVAVKVVKTTNSAREKNSFNLHHPNIVKTIDVIEQKGENFSLIVMEYFPNSRQLQSLVEDVNVCLKNKIISFAKQICEGVKFCHTNKVLHLDIKPQNILVCEDVCKLCDFGNSVRLSDIQAFKHQGTVPYTAPELLQGKCPNEQCDIYSLGILYWQLRSRKNPYYEIDNIETVIYKV</sequence>
<protein>
    <recommendedName>
        <fullName evidence="1">non-specific serine/threonine protein kinase</fullName>
        <ecNumber evidence="1">2.7.11.1</ecNumber>
    </recommendedName>
</protein>
<comment type="similarity">
    <text evidence="10">Belongs to the protein kinase superfamily.</text>
</comment>
<accession>A0AAV8XRM3</accession>
<evidence type="ECO:0000313" key="13">
    <source>
        <dbReference type="Proteomes" id="UP001162162"/>
    </source>
</evidence>
<keyword evidence="5" id="KW-0418">Kinase</keyword>
<dbReference type="GO" id="GO:0005524">
    <property type="term" value="F:ATP binding"/>
    <property type="evidence" value="ECO:0007669"/>
    <property type="project" value="UniProtKB-UniRule"/>
</dbReference>
<evidence type="ECO:0000259" key="11">
    <source>
        <dbReference type="PROSITE" id="PS50011"/>
    </source>
</evidence>
<evidence type="ECO:0000256" key="8">
    <source>
        <dbReference type="ARBA" id="ARBA00048679"/>
    </source>
</evidence>
<keyword evidence="4 9" id="KW-0547">Nucleotide-binding</keyword>
<dbReference type="Gene3D" id="1.10.510.10">
    <property type="entry name" value="Transferase(Phosphotransferase) domain 1"/>
    <property type="match status" value="1"/>
</dbReference>
<dbReference type="Pfam" id="PF00069">
    <property type="entry name" value="Pkinase"/>
    <property type="match status" value="1"/>
</dbReference>
<dbReference type="Proteomes" id="UP001162162">
    <property type="component" value="Unassembled WGS sequence"/>
</dbReference>
<dbReference type="PROSITE" id="PS50011">
    <property type="entry name" value="PROTEIN_KINASE_DOM"/>
    <property type="match status" value="1"/>
</dbReference>
<proteinExistence type="inferred from homology"/>
<evidence type="ECO:0000256" key="6">
    <source>
        <dbReference type="ARBA" id="ARBA00022840"/>
    </source>
</evidence>
<dbReference type="PROSITE" id="PS00107">
    <property type="entry name" value="PROTEIN_KINASE_ATP"/>
    <property type="match status" value="1"/>
</dbReference>
<evidence type="ECO:0000256" key="7">
    <source>
        <dbReference type="ARBA" id="ARBA00047899"/>
    </source>
</evidence>
<comment type="catalytic activity">
    <reaction evidence="7">
        <text>L-threonyl-[protein] + ATP = O-phospho-L-threonyl-[protein] + ADP + H(+)</text>
        <dbReference type="Rhea" id="RHEA:46608"/>
        <dbReference type="Rhea" id="RHEA-COMP:11060"/>
        <dbReference type="Rhea" id="RHEA-COMP:11605"/>
        <dbReference type="ChEBI" id="CHEBI:15378"/>
        <dbReference type="ChEBI" id="CHEBI:30013"/>
        <dbReference type="ChEBI" id="CHEBI:30616"/>
        <dbReference type="ChEBI" id="CHEBI:61977"/>
        <dbReference type="ChEBI" id="CHEBI:456216"/>
        <dbReference type="EC" id="2.7.11.1"/>
    </reaction>
</comment>
<comment type="caution">
    <text evidence="12">The sequence shown here is derived from an EMBL/GenBank/DDBJ whole genome shotgun (WGS) entry which is preliminary data.</text>
</comment>
<evidence type="ECO:0000256" key="4">
    <source>
        <dbReference type="ARBA" id="ARBA00022741"/>
    </source>
</evidence>
<dbReference type="InterPro" id="IPR051681">
    <property type="entry name" value="Ser/Thr_Kinases-Pseudokinases"/>
</dbReference>
<evidence type="ECO:0000256" key="9">
    <source>
        <dbReference type="PROSITE-ProRule" id="PRU10141"/>
    </source>
</evidence>
<dbReference type="InterPro" id="IPR017441">
    <property type="entry name" value="Protein_kinase_ATP_BS"/>
</dbReference>
<evidence type="ECO:0000256" key="5">
    <source>
        <dbReference type="ARBA" id="ARBA00022777"/>
    </source>
</evidence>